<dbReference type="EMBL" id="FOEP01000006">
    <property type="protein sequence ID" value="SEQ36425.1"/>
    <property type="molecule type" value="Genomic_DNA"/>
</dbReference>
<proteinExistence type="predicted"/>
<organism evidence="1 2">
    <name type="scientific">Thalassovita taeanensis</name>
    <dbReference type="NCBI Taxonomy" id="657014"/>
    <lineage>
        <taxon>Bacteria</taxon>
        <taxon>Pseudomonadati</taxon>
        <taxon>Pseudomonadota</taxon>
        <taxon>Alphaproteobacteria</taxon>
        <taxon>Rhodobacterales</taxon>
        <taxon>Roseobacteraceae</taxon>
        <taxon>Thalassovita</taxon>
    </lineage>
</organism>
<dbReference type="RefSeq" id="WP_090269772.1">
    <property type="nucleotide sequence ID" value="NZ_FOEP01000006.1"/>
</dbReference>
<reference evidence="1 2" key="1">
    <citation type="submission" date="2016-10" db="EMBL/GenBank/DDBJ databases">
        <authorList>
            <person name="de Groot N.N."/>
        </authorList>
    </citation>
    <scope>NUCLEOTIDE SEQUENCE [LARGE SCALE GENOMIC DNA]</scope>
    <source>
        <strain evidence="1 2">DSM 22007</strain>
    </source>
</reference>
<accession>A0A1H9FF03</accession>
<sequence length="55" mass="5930">MPNLSRRSFLAASLAATTVRSLPALATRTGGGRRILTLVYDKSLGMMRAVDRLVP</sequence>
<name>A0A1H9FF03_9RHOB</name>
<dbReference type="Proteomes" id="UP000198634">
    <property type="component" value="Unassembled WGS sequence"/>
</dbReference>
<dbReference type="InterPro" id="IPR006311">
    <property type="entry name" value="TAT_signal"/>
</dbReference>
<keyword evidence="2" id="KW-1185">Reference proteome</keyword>
<protein>
    <recommendedName>
        <fullName evidence="3">Tat pathway signal protein</fullName>
    </recommendedName>
</protein>
<dbReference type="STRING" id="657014.SAMN04488092_10666"/>
<gene>
    <name evidence="1" type="ORF">SAMN04488092_10666</name>
</gene>
<dbReference type="AlphaFoldDB" id="A0A1H9FF03"/>
<dbReference type="OrthoDB" id="7652364at2"/>
<evidence type="ECO:0008006" key="3">
    <source>
        <dbReference type="Google" id="ProtNLM"/>
    </source>
</evidence>
<evidence type="ECO:0000313" key="2">
    <source>
        <dbReference type="Proteomes" id="UP000198634"/>
    </source>
</evidence>
<evidence type="ECO:0000313" key="1">
    <source>
        <dbReference type="EMBL" id="SEQ36425.1"/>
    </source>
</evidence>
<dbReference type="PROSITE" id="PS51318">
    <property type="entry name" value="TAT"/>
    <property type="match status" value="1"/>
</dbReference>